<keyword evidence="2" id="KW-0677">Repeat</keyword>
<dbReference type="GO" id="GO:0004386">
    <property type="term" value="F:helicase activity"/>
    <property type="evidence" value="ECO:0007669"/>
    <property type="project" value="InterPro"/>
</dbReference>
<name>A0AA38LAZ5_TAXCH</name>
<dbReference type="PROSITE" id="PS51059">
    <property type="entry name" value="PARP_CATALYTIC"/>
    <property type="match status" value="1"/>
</dbReference>
<evidence type="ECO:0000256" key="6">
    <source>
        <dbReference type="SAM" id="Coils"/>
    </source>
</evidence>
<dbReference type="EMBL" id="JAHRHJ020000005">
    <property type="protein sequence ID" value="KAH9314167.1"/>
    <property type="molecule type" value="Genomic_DNA"/>
</dbReference>
<keyword evidence="9" id="KW-1185">Reference proteome</keyword>
<dbReference type="EC" id="2.4.2.-" evidence="5"/>
<comment type="caution">
    <text evidence="8">The sequence shown here is derived from an EMBL/GenBank/DDBJ whole genome shotgun (WGS) entry which is preliminary data.</text>
</comment>
<dbReference type="InterPro" id="IPR000967">
    <property type="entry name" value="Znf_NFX1"/>
</dbReference>
<dbReference type="InterPro" id="IPR045055">
    <property type="entry name" value="DNA2/NAM7-like"/>
</dbReference>
<keyword evidence="1" id="KW-0479">Metal-binding</keyword>
<feature type="domain" description="PARP catalytic" evidence="7">
    <location>
        <begin position="1466"/>
        <end position="1677"/>
    </location>
</feature>
<keyword evidence="5" id="KW-0520">NAD</keyword>
<dbReference type="OMA" id="ENPWHLK"/>
<dbReference type="Pfam" id="PF13087">
    <property type="entry name" value="AAA_12"/>
    <property type="match status" value="1"/>
</dbReference>
<evidence type="ECO:0000313" key="9">
    <source>
        <dbReference type="Proteomes" id="UP000824469"/>
    </source>
</evidence>
<keyword evidence="4" id="KW-0862">Zinc</keyword>
<dbReference type="CDD" id="cd18808">
    <property type="entry name" value="SF1_C_Upf1"/>
    <property type="match status" value="1"/>
</dbReference>
<dbReference type="SMART" id="SM00438">
    <property type="entry name" value="ZnF_NFX"/>
    <property type="match status" value="2"/>
</dbReference>
<dbReference type="Gene3D" id="3.40.50.300">
    <property type="entry name" value="P-loop containing nucleotide triphosphate hydrolases"/>
    <property type="match status" value="3"/>
</dbReference>
<organism evidence="8 9">
    <name type="scientific">Taxus chinensis</name>
    <name type="common">Chinese yew</name>
    <name type="synonym">Taxus wallichiana var. chinensis</name>
    <dbReference type="NCBI Taxonomy" id="29808"/>
    <lineage>
        <taxon>Eukaryota</taxon>
        <taxon>Viridiplantae</taxon>
        <taxon>Streptophyta</taxon>
        <taxon>Embryophyta</taxon>
        <taxon>Tracheophyta</taxon>
        <taxon>Spermatophyta</taxon>
        <taxon>Pinopsida</taxon>
        <taxon>Pinidae</taxon>
        <taxon>Conifers II</taxon>
        <taxon>Cupressales</taxon>
        <taxon>Taxaceae</taxon>
        <taxon>Taxus</taxon>
    </lineage>
</organism>
<keyword evidence="6" id="KW-0175">Coiled coil</keyword>
<proteinExistence type="predicted"/>
<dbReference type="Pfam" id="PF00644">
    <property type="entry name" value="PARP"/>
    <property type="match status" value="2"/>
</dbReference>
<keyword evidence="3" id="KW-0863">Zinc-finger</keyword>
<dbReference type="GO" id="GO:0031048">
    <property type="term" value="P:regulatory ncRNA-mediated heterochromatin formation"/>
    <property type="evidence" value="ECO:0007669"/>
    <property type="project" value="TreeGrafter"/>
</dbReference>
<dbReference type="InterPro" id="IPR012317">
    <property type="entry name" value="Poly(ADP-ribose)pol_cat_dom"/>
</dbReference>
<dbReference type="InterPro" id="IPR041677">
    <property type="entry name" value="DNA2/NAM7_AAA_11"/>
</dbReference>
<keyword evidence="5" id="KW-0808">Transferase</keyword>
<dbReference type="InterPro" id="IPR047187">
    <property type="entry name" value="SF1_C_Upf1"/>
</dbReference>
<dbReference type="GO" id="GO:0008270">
    <property type="term" value="F:zinc ion binding"/>
    <property type="evidence" value="ECO:0007669"/>
    <property type="project" value="UniProtKB-KW"/>
</dbReference>
<dbReference type="Pfam" id="PF13086">
    <property type="entry name" value="AAA_11"/>
    <property type="match status" value="1"/>
</dbReference>
<evidence type="ECO:0000256" key="2">
    <source>
        <dbReference type="ARBA" id="ARBA00022737"/>
    </source>
</evidence>
<dbReference type="GO" id="GO:0003950">
    <property type="term" value="F:NAD+ poly-ADP-ribosyltransferase activity"/>
    <property type="evidence" value="ECO:0007669"/>
    <property type="project" value="UniProtKB-UniRule"/>
</dbReference>
<dbReference type="GO" id="GO:0031380">
    <property type="term" value="C:nuclear RNA-directed RNA polymerase complex"/>
    <property type="evidence" value="ECO:0007669"/>
    <property type="project" value="TreeGrafter"/>
</dbReference>
<dbReference type="Proteomes" id="UP000824469">
    <property type="component" value="Unassembled WGS sequence"/>
</dbReference>
<sequence length="1846" mass="209258">MALKARQYRPPQSQYIPSAQQCNHSQLGQTGYVEPFQPGYRPQTHPTRPDYVKSTQPVYNHAFQSGHVQSFSQSPGCIQSSPASQHMAPSIGPGGKHFHMQNMQRGRISELFLNEGYGFLSSTSIKDEVQSIYFKFSNDSNTETGLIDLQLGDILEFNLNSSSERQWATHARLLKCNQRSHEVLSIYMDKLLQEKPGKVLREVTKTPAGLILVLETKRLSFNLISSVLKLANLLSSQKEALLYKARLKQFYKLFSGTAFLREPGGLQHYISEVCNFGNRDKEENGRLLVSQFCFQLTEYCKDLVADLLVVLRVIVQSRREEDAPSTSQFLLEMFSVLTGGAVDHSQEFQWNKVPLHPLDSEINATTETEKSRKTSSLKYLPCVVKKGSYGSTEVYVDTYFRLLTEDCFAKFKSGISALKSYQLDPRDMRVWIQGSVLGIHFGTVNSSLSLAIKTEKLGKKAHSHSDFPMTGNLLCISDDGGNFDSPIWGIVTGCEEEDNKAVIFTEILDEGDEVGVQSISRLIGVSNIVLAESPSYYKAYQPVLKSLQQMDLEKLPFKDELVDATWPNKAPEYLNSSTTLDWSCLFDDKSLISDFSRLDDSQDSTSGCNMIGSSHIAAGRNAIIGIDDYHTRFKTTLRGKISELNTLLLSGYKAILDESQLSAVKLAINNRVVLIQGPPGTGKTYVGVKILKLLLTANSLPSGPIVVITYKNHSLDQFLASCLRFCGDTNDLVRLGGRGTDPLLDKYNMKIHLNEENIFNSDCKHNKSKLNVARSEIEKVLQELKESNVFNMQAILRHMSDKQLRQLLNTRYNMQLLKHVPLDLPIVDYIENRSAESRYALHQIYQALQQSLMWWMPPVQSFEFVNEILSMEKQPQNLEMAHDINVDGENTVENSADFEDENEEKAELGICMAERRGGRQEWLEGNFLRFKTDENSNQFGIITRLNNVDLKEYGWMMNENPWHLKASHRSILILLILQLNHEEVLRRFGDAKKQYDEIVEDMKEITKRRQLDVLMNAKIVGMTTTGAAMHQDMLKMLAPSIIMVEEAAEVLEPQLLAAIGPSLQHLILIGDHYQLPPPVECYKLKLRHGLGVSMFERLVEHNNMPHEALSVQSRMHEELLPLILPIYPHVRSNAKLVSGERNKEPNCMMRRMHFWCHSYKENLQRSFANEGEANMVIALAQWMVAEGQTPTEITILAAYNGQVSLLREKIAAVPGIQTIQVQTIDRFQGSENQIIIVSLVRSNKEGKIGHLAERSRLCVAVSRARSGLYLCGNDITLATSKDWRILLNHFKEQECIGDLIYFRCPRHPHNPPLMVDCQHVDSFNPSLCKIPCNTTLDCGHKCQSTCHHGKHPSCSEKVQFILKRCGHEVTKKCSEDEKNVTCMQEMTFKFPECLHLKLCKCWEKAVGMECQEICGRLRKCGHQCTLMCFQKCEKNECGDCQEIAKVQAALEKEQAILQIKMKKKELEEDIKRLKMHKRQRLIIRELSEEGDTAAEYLQVIDRTERFIQPSHGICPIVTKIEKVSNLDMEIRFLEAQKDLINPNGSRQLLFHGTNDNAIKSIIDKGFKLPPKTKENMFGQGCYFATDSTKSAQQMYTKGSNKLLLCEVNLGNTWTVQQPCKDMDLEKIRKKGYDSLFSKRNGNATGGTVYDEFVIYDVKQAIVRYIVHYKKIGLDSKSLNPQTMQLQQQNLVRVPYEPSASFTGYNDSECHFRLAESQFFRMSKRTEHKVVKVELILNIALTKSYEKAKQKFIEDSKPVEEMLVFHGTDRNAIEKIVEEGFRIGGEGIPVRNGRAYGSGVYTASDPSISIPYAKGLNMLLLSLALIGKEGTDYKKGGSEDVFVLDKT</sequence>
<dbReference type="InterPro" id="IPR027417">
    <property type="entry name" value="P-loop_NTPase"/>
</dbReference>
<evidence type="ECO:0000313" key="8">
    <source>
        <dbReference type="EMBL" id="KAH9314167.1"/>
    </source>
</evidence>
<evidence type="ECO:0000259" key="7">
    <source>
        <dbReference type="PROSITE" id="PS51059"/>
    </source>
</evidence>
<feature type="coiled-coil region" evidence="6">
    <location>
        <begin position="1447"/>
        <end position="1479"/>
    </location>
</feature>
<evidence type="ECO:0000256" key="4">
    <source>
        <dbReference type="ARBA" id="ARBA00022833"/>
    </source>
</evidence>
<dbReference type="CDD" id="cd06008">
    <property type="entry name" value="NF-X1-zinc-finger"/>
    <property type="match status" value="2"/>
</dbReference>
<gene>
    <name evidence="8" type="ORF">KI387_022794</name>
</gene>
<evidence type="ECO:0000256" key="5">
    <source>
        <dbReference type="RuleBase" id="RU362114"/>
    </source>
</evidence>
<dbReference type="PANTHER" id="PTHR10887">
    <property type="entry name" value="DNA2/NAM7 HELICASE FAMILY"/>
    <property type="match status" value="1"/>
</dbReference>
<dbReference type="Gene3D" id="3.90.228.10">
    <property type="match status" value="2"/>
</dbReference>
<dbReference type="PANTHER" id="PTHR10887:SF341">
    <property type="entry name" value="NFX1-TYPE ZINC FINGER-CONTAINING PROTEIN 1"/>
    <property type="match status" value="1"/>
</dbReference>
<dbReference type="SUPFAM" id="SSF56399">
    <property type="entry name" value="ADP-ribosylation"/>
    <property type="match status" value="2"/>
</dbReference>
<dbReference type="SUPFAM" id="SSF52540">
    <property type="entry name" value="P-loop containing nucleoside triphosphate hydrolases"/>
    <property type="match status" value="1"/>
</dbReference>
<accession>A0AA38LAZ5</accession>
<protein>
    <recommendedName>
        <fullName evidence="5">Poly [ADP-ribose] polymerase</fullName>
        <shortName evidence="5">PARP</shortName>
        <ecNumber evidence="5">2.4.2.-</ecNumber>
    </recommendedName>
</protein>
<reference evidence="8 9" key="1">
    <citation type="journal article" date="2021" name="Nat. Plants">
        <title>The Taxus genome provides insights into paclitaxel biosynthesis.</title>
        <authorList>
            <person name="Xiong X."/>
            <person name="Gou J."/>
            <person name="Liao Q."/>
            <person name="Li Y."/>
            <person name="Zhou Q."/>
            <person name="Bi G."/>
            <person name="Li C."/>
            <person name="Du R."/>
            <person name="Wang X."/>
            <person name="Sun T."/>
            <person name="Guo L."/>
            <person name="Liang H."/>
            <person name="Lu P."/>
            <person name="Wu Y."/>
            <person name="Zhang Z."/>
            <person name="Ro D.K."/>
            <person name="Shang Y."/>
            <person name="Huang S."/>
            <person name="Yan J."/>
        </authorList>
    </citation>
    <scope>NUCLEOTIDE SEQUENCE [LARGE SCALE GENOMIC DNA]</scope>
    <source>
        <strain evidence="8">Ta-2019</strain>
    </source>
</reference>
<feature type="non-terminal residue" evidence="8">
    <location>
        <position position="1846"/>
    </location>
</feature>
<evidence type="ECO:0000256" key="1">
    <source>
        <dbReference type="ARBA" id="ARBA00022723"/>
    </source>
</evidence>
<evidence type="ECO:0000256" key="3">
    <source>
        <dbReference type="ARBA" id="ARBA00022771"/>
    </source>
</evidence>
<keyword evidence="5" id="KW-0328">Glycosyltransferase</keyword>
<dbReference type="InterPro" id="IPR041679">
    <property type="entry name" value="DNA2/NAM7-like_C"/>
</dbReference>